<accession>A0A643FAI3</accession>
<dbReference type="GO" id="GO:0071949">
    <property type="term" value="F:FAD binding"/>
    <property type="evidence" value="ECO:0007669"/>
    <property type="project" value="InterPro"/>
</dbReference>
<comment type="caution">
    <text evidence="2">The sequence shown here is derived from an EMBL/GenBank/DDBJ whole genome shotgun (WGS) entry which is preliminary data.</text>
</comment>
<sequence length="141" mass="15267">MLVRLMYASRAVDPQSAEALNAILQKSRAANPSQGITGALCHANDIFVQVLEGGRVAVNRLYQRIAADPRHTDVVLLSYAEVEERRFAGWSMGQVNLSRLNPALVLKYSETATLDPYSLPGTAMAALFDEMVATAAIMGQS</sequence>
<evidence type="ECO:0000259" key="1">
    <source>
        <dbReference type="PROSITE" id="PS50925"/>
    </source>
</evidence>
<dbReference type="Proteomes" id="UP000430120">
    <property type="component" value="Unassembled WGS sequence"/>
</dbReference>
<gene>
    <name evidence="2" type="ORF">F7Q92_13365</name>
</gene>
<evidence type="ECO:0000313" key="2">
    <source>
        <dbReference type="EMBL" id="KAB0580648.1"/>
    </source>
</evidence>
<proteinExistence type="predicted"/>
<dbReference type="EMBL" id="VZPB01000031">
    <property type="protein sequence ID" value="KAB0580648.1"/>
    <property type="molecule type" value="Genomic_DNA"/>
</dbReference>
<organism evidence="2 3">
    <name type="scientific">Ideonella dechloratans</name>
    <dbReference type="NCBI Taxonomy" id="36863"/>
    <lineage>
        <taxon>Bacteria</taxon>
        <taxon>Pseudomonadati</taxon>
        <taxon>Pseudomonadota</taxon>
        <taxon>Betaproteobacteria</taxon>
        <taxon>Burkholderiales</taxon>
        <taxon>Sphaerotilaceae</taxon>
        <taxon>Ideonella</taxon>
    </lineage>
</organism>
<name>A0A643FAI3_IDEDE</name>
<dbReference type="GO" id="GO:0009882">
    <property type="term" value="F:blue light photoreceptor activity"/>
    <property type="evidence" value="ECO:0007669"/>
    <property type="project" value="InterPro"/>
</dbReference>
<dbReference type="RefSeq" id="WP_151124627.1">
    <property type="nucleotide sequence ID" value="NZ_CP088081.1"/>
</dbReference>
<dbReference type="Pfam" id="PF04940">
    <property type="entry name" value="BLUF"/>
    <property type="match status" value="1"/>
</dbReference>
<dbReference type="InterPro" id="IPR007024">
    <property type="entry name" value="BLUF_domain"/>
</dbReference>
<dbReference type="OrthoDB" id="557705at2"/>
<feature type="domain" description="BLUF" evidence="1">
    <location>
        <begin position="2"/>
        <end position="93"/>
    </location>
</feature>
<dbReference type="SMART" id="SM01034">
    <property type="entry name" value="BLUF"/>
    <property type="match status" value="1"/>
</dbReference>
<dbReference type="PROSITE" id="PS50925">
    <property type="entry name" value="BLUF"/>
    <property type="match status" value="1"/>
</dbReference>
<protein>
    <submittedName>
        <fullName evidence="2">BLUF domain-containing protein</fullName>
    </submittedName>
</protein>
<evidence type="ECO:0000313" key="3">
    <source>
        <dbReference type="Proteomes" id="UP000430120"/>
    </source>
</evidence>
<reference evidence="2 3" key="1">
    <citation type="submission" date="2019-09" db="EMBL/GenBank/DDBJ databases">
        <title>Draft genome sequences of 48 bacterial type strains from the CCUG.</title>
        <authorList>
            <person name="Tunovic T."/>
            <person name="Pineiro-Iglesias B."/>
            <person name="Unosson C."/>
            <person name="Inganas E."/>
            <person name="Ohlen M."/>
            <person name="Cardew S."/>
            <person name="Jensie-Markopoulos S."/>
            <person name="Salva-Serra F."/>
            <person name="Jaen-Luchoro D."/>
            <person name="Karlsson R."/>
            <person name="Svensson-Stadler L."/>
            <person name="Chun J."/>
            <person name="Moore E."/>
        </authorList>
    </citation>
    <scope>NUCLEOTIDE SEQUENCE [LARGE SCALE GENOMIC DNA]</scope>
    <source>
        <strain evidence="2 3">CCUG 30977</strain>
    </source>
</reference>
<dbReference type="SUPFAM" id="SSF54975">
    <property type="entry name" value="Acylphosphatase/BLUF domain-like"/>
    <property type="match status" value="1"/>
</dbReference>
<keyword evidence="3" id="KW-1185">Reference proteome</keyword>
<dbReference type="InterPro" id="IPR036046">
    <property type="entry name" value="Acylphosphatase-like_dom_sf"/>
</dbReference>
<dbReference type="Gene3D" id="3.30.70.100">
    <property type="match status" value="1"/>
</dbReference>
<dbReference type="AlphaFoldDB" id="A0A643FAI3"/>